<dbReference type="Pfam" id="PF18158">
    <property type="entry name" value="AidB_N"/>
    <property type="match status" value="1"/>
</dbReference>
<evidence type="ECO:0000259" key="7">
    <source>
        <dbReference type="Pfam" id="PF18158"/>
    </source>
</evidence>
<dbReference type="InterPro" id="IPR052904">
    <property type="entry name" value="Acyl-CoA_dehydrogenase-like"/>
</dbReference>
<dbReference type="SUPFAM" id="SSF47203">
    <property type="entry name" value="Acyl-CoA dehydrogenase C-terminal domain-like"/>
    <property type="match status" value="1"/>
</dbReference>
<dbReference type="VEuPathDB" id="FungiDB:ASPZODRAFT_14469"/>
<dbReference type="STRING" id="1073090.A0A1L9SMR5"/>
<dbReference type="OrthoDB" id="10251155at2759"/>
<keyword evidence="2 4" id="KW-0285">Flavoprotein</keyword>
<dbReference type="InterPro" id="IPR009100">
    <property type="entry name" value="AcylCoA_DH/oxidase_NM_dom_sf"/>
</dbReference>
<name>A0A1L9SMR5_9EURO</name>
<comment type="cofactor">
    <cofactor evidence="4">
        <name>FAD</name>
        <dbReference type="ChEBI" id="CHEBI:57692"/>
    </cofactor>
</comment>
<keyword evidence="4" id="KW-0560">Oxidoreductase</keyword>
<proteinExistence type="inferred from homology"/>
<dbReference type="AlphaFoldDB" id="A0A1L9SMR5"/>
<dbReference type="Gene3D" id="2.40.110.20">
    <property type="match status" value="1"/>
</dbReference>
<dbReference type="RefSeq" id="XP_022582837.1">
    <property type="nucleotide sequence ID" value="XM_022725034.1"/>
</dbReference>
<evidence type="ECO:0000256" key="3">
    <source>
        <dbReference type="ARBA" id="ARBA00022827"/>
    </source>
</evidence>
<evidence type="ECO:0000259" key="6">
    <source>
        <dbReference type="Pfam" id="PF02770"/>
    </source>
</evidence>
<protein>
    <recommendedName>
        <fullName evidence="10">Acyl-CoA dehydrogenase/oxidase C-terminal domain-containing protein</fullName>
    </recommendedName>
</protein>
<evidence type="ECO:0008006" key="10">
    <source>
        <dbReference type="Google" id="ProtNLM"/>
    </source>
</evidence>
<feature type="domain" description="Acyl-CoA oxidase/dehydrogenase middle" evidence="6">
    <location>
        <begin position="198"/>
        <end position="322"/>
    </location>
</feature>
<keyword evidence="9" id="KW-1185">Reference proteome</keyword>
<dbReference type="InterPro" id="IPR036250">
    <property type="entry name" value="AcylCo_DH-like_C"/>
</dbReference>
<evidence type="ECO:0000256" key="4">
    <source>
        <dbReference type="RuleBase" id="RU362125"/>
    </source>
</evidence>
<feature type="domain" description="Acyl-CoA dehydrogenase/oxidase C-terminal" evidence="5">
    <location>
        <begin position="451"/>
        <end position="517"/>
    </location>
</feature>
<feature type="domain" description="Adaptive response protein AidB N-terminal" evidence="7">
    <location>
        <begin position="26"/>
        <end position="162"/>
    </location>
</feature>
<dbReference type="PANTHER" id="PTHR42707:SF2">
    <property type="entry name" value="ACD11 DEHYDROGENASE"/>
    <property type="match status" value="1"/>
</dbReference>
<accession>A0A1L9SMR5</accession>
<evidence type="ECO:0000256" key="1">
    <source>
        <dbReference type="ARBA" id="ARBA00009347"/>
    </source>
</evidence>
<reference evidence="9" key="1">
    <citation type="journal article" date="2017" name="Genome Biol.">
        <title>Comparative genomics reveals high biological diversity and specific adaptations in the industrially and medically important fungal genus Aspergillus.</title>
        <authorList>
            <person name="de Vries R.P."/>
            <person name="Riley R."/>
            <person name="Wiebenga A."/>
            <person name="Aguilar-Osorio G."/>
            <person name="Amillis S."/>
            <person name="Uchima C.A."/>
            <person name="Anderluh G."/>
            <person name="Asadollahi M."/>
            <person name="Askin M."/>
            <person name="Barry K."/>
            <person name="Battaglia E."/>
            <person name="Bayram O."/>
            <person name="Benocci T."/>
            <person name="Braus-Stromeyer S.A."/>
            <person name="Caldana C."/>
            <person name="Canovas D."/>
            <person name="Cerqueira G.C."/>
            <person name="Chen F."/>
            <person name="Chen W."/>
            <person name="Choi C."/>
            <person name="Clum A."/>
            <person name="Dos Santos R.A."/>
            <person name="Damasio A.R."/>
            <person name="Diallinas G."/>
            <person name="Emri T."/>
            <person name="Fekete E."/>
            <person name="Flipphi M."/>
            <person name="Freyberg S."/>
            <person name="Gallo A."/>
            <person name="Gournas C."/>
            <person name="Habgood R."/>
            <person name="Hainaut M."/>
            <person name="Harispe M.L."/>
            <person name="Henrissat B."/>
            <person name="Hilden K.S."/>
            <person name="Hope R."/>
            <person name="Hossain A."/>
            <person name="Karabika E."/>
            <person name="Karaffa L."/>
            <person name="Karanyi Z."/>
            <person name="Krasevec N."/>
            <person name="Kuo A."/>
            <person name="Kusch H."/>
            <person name="LaButti K."/>
            <person name="Lagendijk E.L."/>
            <person name="Lapidus A."/>
            <person name="Levasseur A."/>
            <person name="Lindquist E."/>
            <person name="Lipzen A."/>
            <person name="Logrieco A.F."/>
            <person name="MacCabe A."/>
            <person name="Maekelae M.R."/>
            <person name="Malavazi I."/>
            <person name="Melin P."/>
            <person name="Meyer V."/>
            <person name="Mielnichuk N."/>
            <person name="Miskei M."/>
            <person name="Molnar A.P."/>
            <person name="Mule G."/>
            <person name="Ngan C.Y."/>
            <person name="Orejas M."/>
            <person name="Orosz E."/>
            <person name="Ouedraogo J.P."/>
            <person name="Overkamp K.M."/>
            <person name="Park H.-S."/>
            <person name="Perrone G."/>
            <person name="Piumi F."/>
            <person name="Punt P.J."/>
            <person name="Ram A.F."/>
            <person name="Ramon A."/>
            <person name="Rauscher S."/>
            <person name="Record E."/>
            <person name="Riano-Pachon D.M."/>
            <person name="Robert V."/>
            <person name="Roehrig J."/>
            <person name="Ruller R."/>
            <person name="Salamov A."/>
            <person name="Salih N.S."/>
            <person name="Samson R.A."/>
            <person name="Sandor E."/>
            <person name="Sanguinetti M."/>
            <person name="Schuetze T."/>
            <person name="Sepcic K."/>
            <person name="Shelest E."/>
            <person name="Sherlock G."/>
            <person name="Sophianopoulou V."/>
            <person name="Squina F.M."/>
            <person name="Sun H."/>
            <person name="Susca A."/>
            <person name="Todd R.B."/>
            <person name="Tsang A."/>
            <person name="Unkles S.E."/>
            <person name="van de Wiele N."/>
            <person name="van Rossen-Uffink D."/>
            <person name="Oliveira J.V."/>
            <person name="Vesth T.C."/>
            <person name="Visser J."/>
            <person name="Yu J.-H."/>
            <person name="Zhou M."/>
            <person name="Andersen M.R."/>
            <person name="Archer D.B."/>
            <person name="Baker S.E."/>
            <person name="Benoit I."/>
            <person name="Brakhage A.A."/>
            <person name="Braus G.H."/>
            <person name="Fischer R."/>
            <person name="Frisvad J.C."/>
            <person name="Goldman G.H."/>
            <person name="Houbraken J."/>
            <person name="Oakley B."/>
            <person name="Pocsi I."/>
            <person name="Scazzocchio C."/>
            <person name="Seiboth B."/>
            <person name="vanKuyk P.A."/>
            <person name="Wortman J."/>
            <person name="Dyer P.S."/>
            <person name="Grigoriev I.V."/>
        </authorList>
    </citation>
    <scope>NUCLEOTIDE SEQUENCE [LARGE SCALE GENOMIC DNA]</scope>
    <source>
        <strain evidence="9">CBS 506.65</strain>
    </source>
</reference>
<dbReference type="Proteomes" id="UP000184188">
    <property type="component" value="Unassembled WGS sequence"/>
</dbReference>
<dbReference type="GeneID" id="34611499"/>
<keyword evidence="3 4" id="KW-0274">FAD</keyword>
<dbReference type="Pfam" id="PF00441">
    <property type="entry name" value="Acyl-CoA_dh_1"/>
    <property type="match status" value="2"/>
</dbReference>
<organism evidence="8 9">
    <name type="scientific">Penicilliopsis zonata CBS 506.65</name>
    <dbReference type="NCBI Taxonomy" id="1073090"/>
    <lineage>
        <taxon>Eukaryota</taxon>
        <taxon>Fungi</taxon>
        <taxon>Dikarya</taxon>
        <taxon>Ascomycota</taxon>
        <taxon>Pezizomycotina</taxon>
        <taxon>Eurotiomycetes</taxon>
        <taxon>Eurotiomycetidae</taxon>
        <taxon>Eurotiales</taxon>
        <taxon>Aspergillaceae</taxon>
        <taxon>Penicilliopsis</taxon>
    </lineage>
</organism>
<dbReference type="EMBL" id="KV878339">
    <property type="protein sequence ID" value="OJJ48327.1"/>
    <property type="molecule type" value="Genomic_DNA"/>
</dbReference>
<dbReference type="SUPFAM" id="SSF56645">
    <property type="entry name" value="Acyl-CoA dehydrogenase NM domain-like"/>
    <property type="match status" value="1"/>
</dbReference>
<gene>
    <name evidence="8" type="ORF">ASPZODRAFT_14469</name>
</gene>
<dbReference type="GO" id="GO:0003995">
    <property type="term" value="F:acyl-CoA dehydrogenase activity"/>
    <property type="evidence" value="ECO:0007669"/>
    <property type="project" value="TreeGrafter"/>
</dbReference>
<comment type="similarity">
    <text evidence="1 4">Belongs to the acyl-CoA dehydrogenase family.</text>
</comment>
<dbReference type="InterPro" id="IPR041504">
    <property type="entry name" value="AidB_N"/>
</dbReference>
<dbReference type="Gene3D" id="1.20.140.10">
    <property type="entry name" value="Butyryl-CoA Dehydrogenase, subunit A, domain 3"/>
    <property type="match status" value="1"/>
</dbReference>
<dbReference type="Pfam" id="PF02770">
    <property type="entry name" value="Acyl-CoA_dh_M"/>
    <property type="match status" value="1"/>
</dbReference>
<dbReference type="InterPro" id="IPR009075">
    <property type="entry name" value="AcylCo_DH/oxidase_C"/>
</dbReference>
<evidence type="ECO:0000313" key="8">
    <source>
        <dbReference type="EMBL" id="OJJ48327.1"/>
    </source>
</evidence>
<dbReference type="Gene3D" id="6.10.250.600">
    <property type="match status" value="1"/>
</dbReference>
<dbReference type="InterPro" id="IPR006091">
    <property type="entry name" value="Acyl-CoA_Oxase/DH_mid-dom"/>
</dbReference>
<evidence type="ECO:0000259" key="5">
    <source>
        <dbReference type="Pfam" id="PF00441"/>
    </source>
</evidence>
<evidence type="ECO:0000313" key="9">
    <source>
        <dbReference type="Proteomes" id="UP000184188"/>
    </source>
</evidence>
<sequence length="682" mass="74660">MSSASKSTPLPSSATTGFVQPTPQVANAFYEDEAYKRVFSCYLPTELQHTLTGDLARFGARVLEADVLRLVEDAERHPPYTKTWDSFGHRGDSLVTSEGWRGLSAIGIREGMVAIPYEKDYGPYSRVYQFLKYHLWTGSSAIVTCPSAMTDGAARLLSRQLERNTASPSLSETERTVFENAFQRLTSRDPQTAWTSGQWMTERPGGSDVQHTETQAKRVAPASGAQEHRCDAEGLPLGPWSIDGFKWFSSATDSQMAVLLAKTPGGHLSAFYAPMRRRRQDLASSPTVAATPATELNGVQIQRLKSKLGTRAVPTAELVLSDMRAYILGSPGAGVKQISTILNITRVHNVVSAVGLWGRGLAVSRAFARVRRTGGALLIDRPLHVRTLAHQHVEYRAMMHLAFFLVTLLGISENDGETMPIDHLKLLGLGSRARGQENAGSLLPRHLLRLITPLAKAVTARAAIAGLAECMESLGGVGYLENEDPELNIARLYRDANVLSIWEGTTNVMADDLVRVLKGREGVAILASLGQWIRAVLDQRPVIKKTTTGSLDVTRIQFLHRTLESLVHDVESQSADSLRLNGRDILSQLGWLVCGTLLAADAIRDDDQVAWEIFTRWLDRRATTANNALRGGFHAADDRVPSSPSFPPGSGANDVAALAVEDIIEWDCRIVFGHDARVRARM</sequence>
<evidence type="ECO:0000256" key="2">
    <source>
        <dbReference type="ARBA" id="ARBA00022630"/>
    </source>
</evidence>
<feature type="domain" description="Acyl-CoA dehydrogenase/oxidase C-terminal" evidence="5">
    <location>
        <begin position="332"/>
        <end position="411"/>
    </location>
</feature>
<dbReference type="PANTHER" id="PTHR42707">
    <property type="entry name" value="ACYL-COA DEHYDROGENASE"/>
    <property type="match status" value="1"/>
</dbReference>